<dbReference type="InterPro" id="IPR027417">
    <property type="entry name" value="P-loop_NTPase"/>
</dbReference>
<name>A0A397WAY4_9GLOM</name>
<evidence type="ECO:0000313" key="3">
    <source>
        <dbReference type="Proteomes" id="UP000266673"/>
    </source>
</evidence>
<feature type="coiled-coil region" evidence="1">
    <location>
        <begin position="42"/>
        <end position="69"/>
    </location>
</feature>
<proteinExistence type="predicted"/>
<gene>
    <name evidence="2" type="ORF">C2G38_2156723</name>
</gene>
<keyword evidence="3" id="KW-1185">Reference proteome</keyword>
<comment type="caution">
    <text evidence="2">The sequence shown here is derived from an EMBL/GenBank/DDBJ whole genome shotgun (WGS) entry which is preliminary data.</text>
</comment>
<organism evidence="2 3">
    <name type="scientific">Gigaspora rosea</name>
    <dbReference type="NCBI Taxonomy" id="44941"/>
    <lineage>
        <taxon>Eukaryota</taxon>
        <taxon>Fungi</taxon>
        <taxon>Fungi incertae sedis</taxon>
        <taxon>Mucoromycota</taxon>
        <taxon>Glomeromycotina</taxon>
        <taxon>Glomeromycetes</taxon>
        <taxon>Diversisporales</taxon>
        <taxon>Gigasporaceae</taxon>
        <taxon>Gigaspora</taxon>
    </lineage>
</organism>
<sequence>MSSKITQVFCRTVFPTHFAAHRVHCFQLPKPYLSLSRTLKFWNDLNQENKDLSQKNELLKKQLEKLHKYQYYDLLYEGQETNVLLLDIILRGEFVALYSARASGKSTRMFQVMEKLRNQGIIAFNDVKSADDFKLKFRKEQWNDKQVVLFIDEYDELFKVHDDIKSSFLGTIRAIKNAKDYYALLDPFRNPNFTLEQVQTVYKEFENDSKIDH</sequence>
<evidence type="ECO:0000256" key="1">
    <source>
        <dbReference type="SAM" id="Coils"/>
    </source>
</evidence>
<reference evidence="2 3" key="1">
    <citation type="submission" date="2018-06" db="EMBL/GenBank/DDBJ databases">
        <title>Comparative genomics reveals the genomic features of Rhizophagus irregularis, R. cerebriforme, R. diaphanum and Gigaspora rosea, and their symbiotic lifestyle signature.</title>
        <authorList>
            <person name="Morin E."/>
            <person name="San Clemente H."/>
            <person name="Chen E.C.H."/>
            <person name="De La Providencia I."/>
            <person name="Hainaut M."/>
            <person name="Kuo A."/>
            <person name="Kohler A."/>
            <person name="Murat C."/>
            <person name="Tang N."/>
            <person name="Roy S."/>
            <person name="Loubradou J."/>
            <person name="Henrissat B."/>
            <person name="Grigoriev I.V."/>
            <person name="Corradi N."/>
            <person name="Roux C."/>
            <person name="Martin F.M."/>
        </authorList>
    </citation>
    <scope>NUCLEOTIDE SEQUENCE [LARGE SCALE GENOMIC DNA]</scope>
    <source>
        <strain evidence="2 3">DAOM 194757</strain>
    </source>
</reference>
<dbReference type="STRING" id="44941.A0A397WAY4"/>
<accession>A0A397WAY4</accession>
<keyword evidence="1" id="KW-0175">Coiled coil</keyword>
<dbReference type="AlphaFoldDB" id="A0A397WAY4"/>
<dbReference type="SUPFAM" id="SSF52540">
    <property type="entry name" value="P-loop containing nucleoside triphosphate hydrolases"/>
    <property type="match status" value="1"/>
</dbReference>
<evidence type="ECO:0000313" key="2">
    <source>
        <dbReference type="EMBL" id="RIB28906.1"/>
    </source>
</evidence>
<protein>
    <submittedName>
        <fullName evidence="2">Uncharacterized protein</fullName>
    </submittedName>
</protein>
<dbReference type="EMBL" id="QKWP01000052">
    <property type="protein sequence ID" value="RIB28906.1"/>
    <property type="molecule type" value="Genomic_DNA"/>
</dbReference>
<dbReference type="Proteomes" id="UP000266673">
    <property type="component" value="Unassembled WGS sequence"/>
</dbReference>
<dbReference type="OrthoDB" id="5596319at2759"/>